<dbReference type="HOGENOM" id="CLU_206792_0_0_1"/>
<keyword evidence="2" id="KW-1185">Reference proteome</keyword>
<dbReference type="Proteomes" id="UP000002195">
    <property type="component" value="Unassembled WGS sequence"/>
</dbReference>
<proteinExistence type="predicted"/>
<accession>Q55BG0</accession>
<dbReference type="dictyBase" id="DDB_G0271318"/>
<dbReference type="InParanoid" id="Q55BG0"/>
<protein>
    <submittedName>
        <fullName evidence="1">Uncharacterized protein</fullName>
    </submittedName>
</protein>
<evidence type="ECO:0000313" key="1">
    <source>
        <dbReference type="EMBL" id="EAL71789.1"/>
    </source>
</evidence>
<name>Q55BG0_DICDI</name>
<dbReference type="EMBL" id="AAFI02000006">
    <property type="protein sequence ID" value="EAL71789.1"/>
    <property type="molecule type" value="Genomic_DNA"/>
</dbReference>
<organism evidence="1 2">
    <name type="scientific">Dictyostelium discoideum</name>
    <name type="common">Social amoeba</name>
    <dbReference type="NCBI Taxonomy" id="44689"/>
    <lineage>
        <taxon>Eukaryota</taxon>
        <taxon>Amoebozoa</taxon>
        <taxon>Evosea</taxon>
        <taxon>Eumycetozoa</taxon>
        <taxon>Dictyostelia</taxon>
        <taxon>Dictyosteliales</taxon>
        <taxon>Dictyosteliaceae</taxon>
        <taxon>Dictyostelium</taxon>
    </lineage>
</organism>
<comment type="caution">
    <text evidence="1">The sequence shown here is derived from an EMBL/GenBank/DDBJ whole genome shotgun (WGS) entry which is preliminary data.</text>
</comment>
<dbReference type="AlphaFoldDB" id="Q55BG0"/>
<reference evidence="1 2" key="1">
    <citation type="journal article" date="2005" name="Nature">
        <title>The genome of the social amoeba Dictyostelium discoideum.</title>
        <authorList>
            <consortium name="The Dictyostelium discoideum Sequencing Consortium"/>
            <person name="Eichinger L."/>
            <person name="Pachebat J.A."/>
            <person name="Glockner G."/>
            <person name="Rajandream M.A."/>
            <person name="Sucgang R."/>
            <person name="Berriman M."/>
            <person name="Song J."/>
            <person name="Olsen R."/>
            <person name="Szafranski K."/>
            <person name="Xu Q."/>
            <person name="Tunggal B."/>
            <person name="Kummerfeld S."/>
            <person name="Madera M."/>
            <person name="Konfortov B.A."/>
            <person name="Rivero F."/>
            <person name="Bankier A.T."/>
            <person name="Lehmann R."/>
            <person name="Hamlin N."/>
            <person name="Davies R."/>
            <person name="Gaudet P."/>
            <person name="Fey P."/>
            <person name="Pilcher K."/>
            <person name="Chen G."/>
            <person name="Saunders D."/>
            <person name="Sodergren E."/>
            <person name="Davis P."/>
            <person name="Kerhornou A."/>
            <person name="Nie X."/>
            <person name="Hall N."/>
            <person name="Anjard C."/>
            <person name="Hemphill L."/>
            <person name="Bason N."/>
            <person name="Farbrother P."/>
            <person name="Desany B."/>
            <person name="Just E."/>
            <person name="Morio T."/>
            <person name="Rost R."/>
            <person name="Churcher C."/>
            <person name="Cooper J."/>
            <person name="Haydock S."/>
            <person name="van Driessche N."/>
            <person name="Cronin A."/>
            <person name="Goodhead I."/>
            <person name="Muzny D."/>
            <person name="Mourier T."/>
            <person name="Pain A."/>
            <person name="Lu M."/>
            <person name="Harper D."/>
            <person name="Lindsay R."/>
            <person name="Hauser H."/>
            <person name="James K."/>
            <person name="Quiles M."/>
            <person name="Madan Babu M."/>
            <person name="Saito T."/>
            <person name="Buchrieser C."/>
            <person name="Wardroper A."/>
            <person name="Felder M."/>
            <person name="Thangavelu M."/>
            <person name="Johnson D."/>
            <person name="Knights A."/>
            <person name="Loulseged H."/>
            <person name="Mungall K."/>
            <person name="Oliver K."/>
            <person name="Price C."/>
            <person name="Quail M.A."/>
            <person name="Urushihara H."/>
            <person name="Hernandez J."/>
            <person name="Rabbinowitsch E."/>
            <person name="Steffen D."/>
            <person name="Sanders M."/>
            <person name="Ma J."/>
            <person name="Kohara Y."/>
            <person name="Sharp S."/>
            <person name="Simmonds M."/>
            <person name="Spiegler S."/>
            <person name="Tivey A."/>
            <person name="Sugano S."/>
            <person name="White B."/>
            <person name="Walker D."/>
            <person name="Woodward J."/>
            <person name="Winckler T."/>
            <person name="Tanaka Y."/>
            <person name="Shaulsky G."/>
            <person name="Schleicher M."/>
            <person name="Weinstock G."/>
            <person name="Rosenthal A."/>
            <person name="Cox E.C."/>
            <person name="Chisholm R.L."/>
            <person name="Gibbs R."/>
            <person name="Loomis W.F."/>
            <person name="Platzer M."/>
            <person name="Kay R.R."/>
            <person name="Williams J."/>
            <person name="Dear P.H."/>
            <person name="Noegel A.A."/>
            <person name="Barrell B."/>
            <person name="Kuspa A."/>
        </authorList>
    </citation>
    <scope>NUCLEOTIDE SEQUENCE [LARGE SCALE GENOMIC DNA]</scope>
    <source>
        <strain evidence="1 2">AX4</strain>
    </source>
</reference>
<dbReference type="PaxDb" id="44689-DDB0202859"/>
<dbReference type="KEGG" id="ddi:DDB_G0271318"/>
<gene>
    <name evidence="1" type="ORF">DDB_G0271318</name>
</gene>
<evidence type="ECO:0000313" key="2">
    <source>
        <dbReference type="Proteomes" id="UP000002195"/>
    </source>
</evidence>
<dbReference type="RefSeq" id="XP_645652.1">
    <property type="nucleotide sequence ID" value="XM_640560.1"/>
</dbReference>
<sequence length="55" mass="6430">MLFKSLYQILNSPKLNKNSISNNNNSFNNSESLNSVQAADHRYNNIFTRPQMYTF</sequence>
<dbReference type="GeneID" id="8617844"/>